<dbReference type="EMBL" id="BQKI01000080">
    <property type="protein sequence ID" value="GJN28120.1"/>
    <property type="molecule type" value="Genomic_DNA"/>
</dbReference>
<dbReference type="AlphaFoldDB" id="A0AAV5F110"/>
<keyword evidence="4" id="KW-1185">Reference proteome</keyword>
<sequence length="501" mass="53838">MCKAPSSSGAVRVVGKSRVAPARVPPAIADDYPGHLKLSFLDAPWIATPPVKQVFLYSSLPDDDDDDDTSFRVVVARLKSSLASTLALFLPFAGKLAYVAETGGDVVVDYSDDPGVSFFEAEADFFGDVQEALLVPEHDLRVLDDEAPVLRVQATRVGRDIAVGVSLHHAVADGHGMALFIDAWATACRTAGSPSPPPPELVAVQLQLQHGREAVFARVHHADLIARDVLHKVAPSLPVSNTKERYSIHSRLAQRTFHLHAARIKSLKQRIIITSLASSSAKPVVSTFVAVSALCWVAFVKAKRLPASADTHLIFQIDIRSRLRPPVTAGYTGNCIRGCVATARAGDLLLLLRDGEEGLLRAARAVRAAVAEVEAAPLDDGIVTGEWVERVSKLPRARTVQVAGSPMFRVYEMADFGFGRPTRVEPIAIPGSPVFPLFTVDGGDEEVAEKLIEGRVVVYAGVHRGDLQLSVALDDQARVDAFVAHVVAAADDNNDNPRPKI</sequence>
<accession>A0AAV5F110</accession>
<evidence type="ECO:0000256" key="1">
    <source>
        <dbReference type="ARBA" id="ARBA00022679"/>
    </source>
</evidence>
<reference evidence="3" key="2">
    <citation type="submission" date="2021-12" db="EMBL/GenBank/DDBJ databases">
        <title>Resequencing data analysis of finger millet.</title>
        <authorList>
            <person name="Hatakeyama M."/>
            <person name="Aluri S."/>
            <person name="Balachadran M.T."/>
            <person name="Sivarajan S.R."/>
            <person name="Poveda L."/>
            <person name="Shimizu-Inatsugi R."/>
            <person name="Schlapbach R."/>
            <person name="Sreeman S.M."/>
            <person name="Shimizu K.K."/>
        </authorList>
    </citation>
    <scope>NUCLEOTIDE SEQUENCE</scope>
</reference>
<evidence type="ECO:0000313" key="3">
    <source>
        <dbReference type="EMBL" id="GJN28120.1"/>
    </source>
</evidence>
<dbReference type="GO" id="GO:0016747">
    <property type="term" value="F:acyltransferase activity, transferring groups other than amino-acyl groups"/>
    <property type="evidence" value="ECO:0007669"/>
    <property type="project" value="UniProtKB-ARBA"/>
</dbReference>
<dbReference type="Pfam" id="PF02458">
    <property type="entry name" value="Transferase"/>
    <property type="match status" value="1"/>
</dbReference>
<keyword evidence="2" id="KW-0012">Acyltransferase</keyword>
<name>A0AAV5F110_ELECO</name>
<evidence type="ECO:0000313" key="4">
    <source>
        <dbReference type="Proteomes" id="UP001054889"/>
    </source>
</evidence>
<dbReference type="SUPFAM" id="SSF52777">
    <property type="entry name" value="CoA-dependent acyltransferases"/>
    <property type="match status" value="1"/>
</dbReference>
<comment type="caution">
    <text evidence="3">The sequence shown here is derived from an EMBL/GenBank/DDBJ whole genome shotgun (WGS) entry which is preliminary data.</text>
</comment>
<reference evidence="3" key="1">
    <citation type="journal article" date="2018" name="DNA Res.">
        <title>Multiple hybrid de novo genome assembly of finger millet, an orphan allotetraploid crop.</title>
        <authorList>
            <person name="Hatakeyama M."/>
            <person name="Aluri S."/>
            <person name="Balachadran M.T."/>
            <person name="Sivarajan S.R."/>
            <person name="Patrignani A."/>
            <person name="Gruter S."/>
            <person name="Poveda L."/>
            <person name="Shimizu-Inatsugi R."/>
            <person name="Baeten J."/>
            <person name="Francoijs K.J."/>
            <person name="Nataraja K.N."/>
            <person name="Reddy Y.A.N."/>
            <person name="Phadnis S."/>
            <person name="Ravikumar R.L."/>
            <person name="Schlapbach R."/>
            <person name="Sreeman S.M."/>
            <person name="Shimizu K.K."/>
        </authorList>
    </citation>
    <scope>NUCLEOTIDE SEQUENCE</scope>
</reference>
<gene>
    <name evidence="3" type="primary">gb16204</name>
    <name evidence="3" type="ORF">PR202_gb16204</name>
</gene>
<evidence type="ECO:0000256" key="2">
    <source>
        <dbReference type="ARBA" id="ARBA00023315"/>
    </source>
</evidence>
<dbReference type="Proteomes" id="UP001054889">
    <property type="component" value="Unassembled WGS sequence"/>
</dbReference>
<dbReference type="InterPro" id="IPR051504">
    <property type="entry name" value="Plant_metabolite_acyltrans"/>
</dbReference>
<keyword evidence="1" id="KW-0808">Transferase</keyword>
<protein>
    <submittedName>
        <fullName evidence="3">Uncharacterized protein</fullName>
    </submittedName>
</protein>
<dbReference type="Gene3D" id="3.30.559.10">
    <property type="entry name" value="Chloramphenicol acetyltransferase-like domain"/>
    <property type="match status" value="2"/>
</dbReference>
<dbReference type="InterPro" id="IPR023213">
    <property type="entry name" value="CAT-like_dom_sf"/>
</dbReference>
<dbReference type="PANTHER" id="PTHR31625">
    <property type="match status" value="1"/>
</dbReference>
<proteinExistence type="predicted"/>
<organism evidence="3 4">
    <name type="scientific">Eleusine coracana subsp. coracana</name>
    <dbReference type="NCBI Taxonomy" id="191504"/>
    <lineage>
        <taxon>Eukaryota</taxon>
        <taxon>Viridiplantae</taxon>
        <taxon>Streptophyta</taxon>
        <taxon>Embryophyta</taxon>
        <taxon>Tracheophyta</taxon>
        <taxon>Spermatophyta</taxon>
        <taxon>Magnoliopsida</taxon>
        <taxon>Liliopsida</taxon>
        <taxon>Poales</taxon>
        <taxon>Poaceae</taxon>
        <taxon>PACMAD clade</taxon>
        <taxon>Chloridoideae</taxon>
        <taxon>Cynodonteae</taxon>
        <taxon>Eleusininae</taxon>
        <taxon>Eleusine</taxon>
    </lineage>
</organism>